<dbReference type="AlphaFoldDB" id="A0A172YCE7"/>
<evidence type="ECO:0000259" key="3">
    <source>
        <dbReference type="PROSITE" id="PS51387"/>
    </source>
</evidence>
<dbReference type="STRING" id="376489.A5892_04960"/>
<dbReference type="PANTHER" id="PTHR11748:SF103">
    <property type="entry name" value="GLYCOLATE OXIDASE SUBUNIT GLCE"/>
    <property type="match status" value="1"/>
</dbReference>
<dbReference type="GO" id="GO:0071949">
    <property type="term" value="F:FAD binding"/>
    <property type="evidence" value="ECO:0007669"/>
    <property type="project" value="InterPro"/>
</dbReference>
<dbReference type="InterPro" id="IPR016169">
    <property type="entry name" value="FAD-bd_PCMH_sub2"/>
</dbReference>
<gene>
    <name evidence="4" type="primary">glcE</name>
    <name evidence="4" type="ORF">A5892_04960</name>
</gene>
<organism evidence="4 5">
    <name type="scientific">Halotalea alkalilenta</name>
    <dbReference type="NCBI Taxonomy" id="376489"/>
    <lineage>
        <taxon>Bacteria</taxon>
        <taxon>Pseudomonadati</taxon>
        <taxon>Pseudomonadota</taxon>
        <taxon>Gammaproteobacteria</taxon>
        <taxon>Oceanospirillales</taxon>
        <taxon>Halomonadaceae</taxon>
        <taxon>Halotalea</taxon>
    </lineage>
</organism>
<dbReference type="PROSITE" id="PS51387">
    <property type="entry name" value="FAD_PCMH"/>
    <property type="match status" value="1"/>
</dbReference>
<reference evidence="4 5" key="1">
    <citation type="submission" date="2016-04" db="EMBL/GenBank/DDBJ databases">
        <title>Complete Genome Sequence of Halotalea alkalilenta IHB B 13600.</title>
        <authorList>
            <person name="Swarnkar M.K."/>
            <person name="Sharma A."/>
            <person name="Kaushal K."/>
            <person name="Soni R."/>
            <person name="Rana S."/>
            <person name="Singh A.K."/>
            <person name="Gulati A."/>
        </authorList>
    </citation>
    <scope>NUCLEOTIDE SEQUENCE [LARGE SCALE GENOMIC DNA]</scope>
    <source>
        <strain evidence="4 5">IHB B 13600</strain>
    </source>
</reference>
<dbReference type="InterPro" id="IPR016164">
    <property type="entry name" value="FAD-linked_Oxase-like_C"/>
</dbReference>
<sequence length="353" mass="38413">MDTEHPDLTESLCAQVREAAAGRYALRIIGGDTKRGLGRTVAGAPLSLAGHRGVVSFEPSELVVTARAGTPLAELEARLDQAGQMLPYEPLLTGPACTLGGAVATGLSGPRRPWAGALRDFVLGVRMIDAKGQALRFGGEVMKNVAGYDLSRLMTGSHGCLGVITEVSLKVLPKPRARLSLRFELGWEEAARRLAKWRAQPLPLAGACHDGKALRLRLEGGEAAVAATHARLGGERFDDQWWQRLRRFELELFDDPRPLWRLSLPPGTARLPIEGEALLDWGGAQHWLKSDAPATRIHAEARRCGGHACCFDGAQVELPFTPLDAVMLRYHQRLKAQLDPLGIFNPGRLYPEL</sequence>
<dbReference type="InterPro" id="IPR016166">
    <property type="entry name" value="FAD-bd_PCMH"/>
</dbReference>
<dbReference type="InterPro" id="IPR036318">
    <property type="entry name" value="FAD-bd_PCMH-like_sf"/>
</dbReference>
<dbReference type="SUPFAM" id="SSF56176">
    <property type="entry name" value="FAD-binding/transporter-associated domain-like"/>
    <property type="match status" value="1"/>
</dbReference>
<dbReference type="Gene3D" id="3.30.465.10">
    <property type="match status" value="1"/>
</dbReference>
<evidence type="ECO:0000313" key="4">
    <source>
        <dbReference type="EMBL" id="ANF56898.1"/>
    </source>
</evidence>
<keyword evidence="1" id="KW-0285">Flavoprotein</keyword>
<evidence type="ECO:0000256" key="1">
    <source>
        <dbReference type="ARBA" id="ARBA00022630"/>
    </source>
</evidence>
<dbReference type="InterPro" id="IPR006094">
    <property type="entry name" value="Oxid_FAD_bind_N"/>
</dbReference>
<feature type="domain" description="FAD-binding PCMH-type" evidence="3">
    <location>
        <begin position="1"/>
        <end position="174"/>
    </location>
</feature>
<dbReference type="KEGG" id="haa:A5892_04960"/>
<dbReference type="RefSeq" id="WP_064121864.1">
    <property type="nucleotide sequence ID" value="NZ_CP015243.1"/>
</dbReference>
<protein>
    <submittedName>
        <fullName evidence="4">Glycolate oxidase subunit GlcE</fullName>
    </submittedName>
</protein>
<keyword evidence="5" id="KW-1185">Reference proteome</keyword>
<dbReference type="PANTHER" id="PTHR11748">
    <property type="entry name" value="D-LACTATE DEHYDROGENASE"/>
    <property type="match status" value="1"/>
</dbReference>
<dbReference type="GO" id="GO:0003824">
    <property type="term" value="F:catalytic activity"/>
    <property type="evidence" value="ECO:0007669"/>
    <property type="project" value="InterPro"/>
</dbReference>
<evidence type="ECO:0000256" key="2">
    <source>
        <dbReference type="ARBA" id="ARBA00022827"/>
    </source>
</evidence>
<accession>A0A172YCE7</accession>
<dbReference type="SUPFAM" id="SSF55103">
    <property type="entry name" value="FAD-linked oxidases, C-terminal domain"/>
    <property type="match status" value="1"/>
</dbReference>
<evidence type="ECO:0000313" key="5">
    <source>
        <dbReference type="Proteomes" id="UP000077875"/>
    </source>
</evidence>
<dbReference type="NCBIfam" id="NF008439">
    <property type="entry name" value="PRK11282.1"/>
    <property type="match status" value="1"/>
</dbReference>
<proteinExistence type="predicted"/>
<dbReference type="Proteomes" id="UP000077875">
    <property type="component" value="Chromosome"/>
</dbReference>
<keyword evidence="2" id="KW-0274">FAD</keyword>
<name>A0A172YCE7_9GAMM</name>
<dbReference type="EMBL" id="CP015243">
    <property type="protein sequence ID" value="ANF56898.1"/>
    <property type="molecule type" value="Genomic_DNA"/>
</dbReference>
<dbReference type="Pfam" id="PF01565">
    <property type="entry name" value="FAD_binding_4"/>
    <property type="match status" value="1"/>
</dbReference>